<keyword evidence="10" id="KW-1185">Reference proteome</keyword>
<evidence type="ECO:0000256" key="7">
    <source>
        <dbReference type="ARBA" id="ARBA00023136"/>
    </source>
</evidence>
<comment type="caution">
    <text evidence="9">The sequence shown here is derived from an EMBL/GenBank/DDBJ whole genome shotgun (WGS) entry which is preliminary data.</text>
</comment>
<evidence type="ECO:0000256" key="8">
    <source>
        <dbReference type="SAM" id="Phobius"/>
    </source>
</evidence>
<dbReference type="EMBL" id="JAEPRA010000006">
    <property type="protein sequence ID" value="KAG2184353.1"/>
    <property type="molecule type" value="Genomic_DNA"/>
</dbReference>
<comment type="subcellular location">
    <subcellularLocation>
        <location evidence="1">Cell membrane</location>
        <topology evidence="1">Multi-pass membrane protein</topology>
    </subcellularLocation>
</comment>
<evidence type="ECO:0000256" key="2">
    <source>
        <dbReference type="ARBA" id="ARBA00022448"/>
    </source>
</evidence>
<name>A0A8H7Q1T7_9FUNG</name>
<evidence type="ECO:0000256" key="1">
    <source>
        <dbReference type="ARBA" id="ARBA00004651"/>
    </source>
</evidence>
<organism evidence="9 10">
    <name type="scientific">Umbelopsis vinacea</name>
    <dbReference type="NCBI Taxonomy" id="44442"/>
    <lineage>
        <taxon>Eukaryota</taxon>
        <taxon>Fungi</taxon>
        <taxon>Fungi incertae sedis</taxon>
        <taxon>Mucoromycota</taxon>
        <taxon>Mucoromycotina</taxon>
        <taxon>Umbelopsidomycetes</taxon>
        <taxon>Umbelopsidales</taxon>
        <taxon>Umbelopsidaceae</taxon>
        <taxon>Umbelopsis</taxon>
    </lineage>
</organism>
<dbReference type="Pfam" id="PF25539">
    <property type="entry name" value="Bestrophin_2"/>
    <property type="match status" value="1"/>
</dbReference>
<sequence>MSPTEKPALQSLQEKVSEAGYSVLELTMDSFRLLFKGDRILTRVRGSILPSIAAPVVLFAVYSSFFAAIRTKTYLVLLGILPSLGGSVISLMSMAIGLLVSFRTSTAYDRWWACRGLWATISSTSRTMMLNLWLNFRDTNTSADEDKITVMKLIVAYSLALKNHCRRKPGLNHADLAEYLPPSFVESFNGNTPRIAPLEVIKLLHQYVIMFERTEKVDPRTAGSLLAEINTFTNELSNAERILTPWPLAYSIHLKQIITLYCLALPPQLASALGWWVVPVTCAAVFTFFGMEAIALEISDPFGYDLNDLPIEKYCTDLKTEMRDMMATTYGPNMQRTNRQQMQL</sequence>
<dbReference type="AlphaFoldDB" id="A0A8H7Q1T7"/>
<keyword evidence="2" id="KW-0813">Transport</keyword>
<keyword evidence="6" id="KW-0406">Ion transport</keyword>
<dbReference type="GO" id="GO:0005254">
    <property type="term" value="F:chloride channel activity"/>
    <property type="evidence" value="ECO:0007669"/>
    <property type="project" value="InterPro"/>
</dbReference>
<dbReference type="PANTHER" id="PTHR33281:SF19">
    <property type="entry name" value="VOLTAGE-DEPENDENT ANION CHANNEL-FORMING PROTEIN YNEE"/>
    <property type="match status" value="1"/>
</dbReference>
<protein>
    <submittedName>
        <fullName evidence="9">Uncharacterized protein</fullName>
    </submittedName>
</protein>
<dbReference type="GO" id="GO:0005886">
    <property type="term" value="C:plasma membrane"/>
    <property type="evidence" value="ECO:0007669"/>
    <property type="project" value="UniProtKB-SubCell"/>
</dbReference>
<dbReference type="OrthoDB" id="1368at2759"/>
<feature type="transmembrane region" description="Helical" evidence="8">
    <location>
        <begin position="75"/>
        <end position="100"/>
    </location>
</feature>
<proteinExistence type="predicted"/>
<gene>
    <name evidence="9" type="ORF">INT44_009368</name>
</gene>
<evidence type="ECO:0000313" key="10">
    <source>
        <dbReference type="Proteomes" id="UP000612746"/>
    </source>
</evidence>
<evidence type="ECO:0000256" key="6">
    <source>
        <dbReference type="ARBA" id="ARBA00023065"/>
    </source>
</evidence>
<dbReference type="InterPro" id="IPR044669">
    <property type="entry name" value="YneE/VCCN1/2-like"/>
</dbReference>
<keyword evidence="4 8" id="KW-0812">Transmembrane</keyword>
<reference evidence="9" key="1">
    <citation type="submission" date="2020-12" db="EMBL/GenBank/DDBJ databases">
        <title>Metabolic potential, ecology and presence of endohyphal bacteria is reflected in genomic diversity of Mucoromycotina.</title>
        <authorList>
            <person name="Muszewska A."/>
            <person name="Okrasinska A."/>
            <person name="Steczkiewicz K."/>
            <person name="Drgas O."/>
            <person name="Orlowska M."/>
            <person name="Perlinska-Lenart U."/>
            <person name="Aleksandrzak-Piekarczyk T."/>
            <person name="Szatraj K."/>
            <person name="Zielenkiewicz U."/>
            <person name="Pilsyk S."/>
            <person name="Malc E."/>
            <person name="Mieczkowski P."/>
            <person name="Kruszewska J.S."/>
            <person name="Biernat P."/>
            <person name="Pawlowska J."/>
        </authorList>
    </citation>
    <scope>NUCLEOTIDE SEQUENCE</scope>
    <source>
        <strain evidence="9">WA0000051536</strain>
    </source>
</reference>
<keyword evidence="3" id="KW-1003">Cell membrane</keyword>
<feature type="transmembrane region" description="Helical" evidence="8">
    <location>
        <begin position="48"/>
        <end position="69"/>
    </location>
</feature>
<dbReference type="Proteomes" id="UP000612746">
    <property type="component" value="Unassembled WGS sequence"/>
</dbReference>
<accession>A0A8H7Q1T7</accession>
<evidence type="ECO:0000256" key="5">
    <source>
        <dbReference type="ARBA" id="ARBA00022989"/>
    </source>
</evidence>
<dbReference type="PANTHER" id="PTHR33281">
    <property type="entry name" value="UPF0187 PROTEIN YNEE"/>
    <property type="match status" value="1"/>
</dbReference>
<evidence type="ECO:0000313" key="9">
    <source>
        <dbReference type="EMBL" id="KAG2184353.1"/>
    </source>
</evidence>
<evidence type="ECO:0000256" key="4">
    <source>
        <dbReference type="ARBA" id="ARBA00022692"/>
    </source>
</evidence>
<keyword evidence="7 8" id="KW-0472">Membrane</keyword>
<keyword evidence="5 8" id="KW-1133">Transmembrane helix</keyword>
<evidence type="ECO:0000256" key="3">
    <source>
        <dbReference type="ARBA" id="ARBA00022475"/>
    </source>
</evidence>